<evidence type="ECO:0000256" key="4">
    <source>
        <dbReference type="ARBA" id="ARBA00023239"/>
    </source>
</evidence>
<dbReference type="GO" id="GO:0016829">
    <property type="term" value="F:lyase activity"/>
    <property type="evidence" value="ECO:0007669"/>
    <property type="project" value="UniProtKB-KW"/>
</dbReference>
<sequence length="314" mass="34538">MVCEKVAENPSTPANVLIEMARRDELVTNTGCYHSISNKIAMRKDAPPEALEFIARKPVSPVRAVVASNVNTPSSTLEWLAENESDESVLCIVARHPNITPNVWNHLATNQSPKVREAVATQAQCPSNILTTLADDSSQEVRQKVGANPNTPLHILESFSLDENPAIRQATASNPNLPETLLAQLANDEKVEVRRAVAQNPNTPASIRETLRDLILQPTTRQTSFTLRGLSRIYNPSTDDLPTILTEYAQSENAFVRFITLLHPLTPQEILTQGAKSASWLERYAVADNPATPAETKQQLIQDSNRIVRAVAKS</sequence>
<reference evidence="5" key="1">
    <citation type="submission" date="2018-12" db="EMBL/GenBank/DDBJ databases">
        <authorList>
            <person name="Will S."/>
            <person name="Neumann-Schaal M."/>
            <person name="Henke P."/>
        </authorList>
    </citation>
    <scope>NUCLEOTIDE SEQUENCE</scope>
    <source>
        <strain evidence="5">PCC 7102</strain>
    </source>
</reference>
<keyword evidence="6" id="KW-1185">Reference proteome</keyword>
<dbReference type="GO" id="GO:0030089">
    <property type="term" value="C:phycobilisome"/>
    <property type="evidence" value="ECO:0007669"/>
    <property type="project" value="UniProtKB-KW"/>
</dbReference>
<evidence type="ECO:0000256" key="3">
    <source>
        <dbReference type="ARBA" id="ARBA00022738"/>
    </source>
</evidence>
<proteinExistence type="inferred from homology"/>
<evidence type="ECO:0000313" key="5">
    <source>
        <dbReference type="EMBL" id="RUS96667.1"/>
    </source>
</evidence>
<keyword evidence="4" id="KW-0456">Lyase</keyword>
<dbReference type="Proteomes" id="UP000271624">
    <property type="component" value="Unassembled WGS sequence"/>
</dbReference>
<organism evidence="5 6">
    <name type="scientific">Dulcicalothrix desertica PCC 7102</name>
    <dbReference type="NCBI Taxonomy" id="232991"/>
    <lineage>
        <taxon>Bacteria</taxon>
        <taxon>Bacillati</taxon>
        <taxon>Cyanobacteriota</taxon>
        <taxon>Cyanophyceae</taxon>
        <taxon>Nostocales</taxon>
        <taxon>Calotrichaceae</taxon>
        <taxon>Dulcicalothrix</taxon>
    </lineage>
</organism>
<dbReference type="EMBL" id="RSCL01000035">
    <property type="protein sequence ID" value="RUS96667.1"/>
    <property type="molecule type" value="Genomic_DNA"/>
</dbReference>
<dbReference type="InterPro" id="IPR011989">
    <property type="entry name" value="ARM-like"/>
</dbReference>
<accession>A0A3S1C4W3</accession>
<evidence type="ECO:0000256" key="1">
    <source>
        <dbReference type="ARBA" id="ARBA00009299"/>
    </source>
</evidence>
<dbReference type="Gene3D" id="1.25.10.10">
    <property type="entry name" value="Leucine-rich Repeat Variant"/>
    <property type="match status" value="2"/>
</dbReference>
<dbReference type="OrthoDB" id="453863at2"/>
<evidence type="ECO:0000313" key="6">
    <source>
        <dbReference type="Proteomes" id="UP000271624"/>
    </source>
</evidence>
<name>A0A3S1C4W3_9CYAN</name>
<evidence type="ECO:0000256" key="2">
    <source>
        <dbReference type="ARBA" id="ARBA00022549"/>
    </source>
</evidence>
<dbReference type="RefSeq" id="WP_127086687.1">
    <property type="nucleotide sequence ID" value="NZ_RSCL01000035.1"/>
</dbReference>
<comment type="caution">
    <text evidence="5">The sequence shown here is derived from an EMBL/GenBank/DDBJ whole genome shotgun (WGS) entry which is preliminary data.</text>
</comment>
<dbReference type="InterPro" id="IPR016024">
    <property type="entry name" value="ARM-type_fold"/>
</dbReference>
<dbReference type="SUPFAM" id="SSF48371">
    <property type="entry name" value="ARM repeat"/>
    <property type="match status" value="1"/>
</dbReference>
<dbReference type="AlphaFoldDB" id="A0A3S1C4W3"/>
<gene>
    <name evidence="5" type="ORF">DSM106972_086900</name>
</gene>
<keyword evidence="3" id="KW-0605">Phycobilisome</keyword>
<comment type="similarity">
    <text evidence="1">Belongs to the CpcE/RpcE/PecE family.</text>
</comment>
<reference evidence="5" key="2">
    <citation type="journal article" date="2019" name="Genome Biol. Evol.">
        <title>Day and night: Metabolic profiles and evolutionary relationships of six axenic non-marine cyanobacteria.</title>
        <authorList>
            <person name="Will S.E."/>
            <person name="Henke P."/>
            <person name="Boedeker C."/>
            <person name="Huang S."/>
            <person name="Brinkmann H."/>
            <person name="Rohde M."/>
            <person name="Jarek M."/>
            <person name="Friedl T."/>
            <person name="Seufert S."/>
            <person name="Schumacher M."/>
            <person name="Overmann J."/>
            <person name="Neumann-Schaal M."/>
            <person name="Petersen J."/>
        </authorList>
    </citation>
    <scope>NUCLEOTIDE SEQUENCE [LARGE SCALE GENOMIC DNA]</scope>
    <source>
        <strain evidence="5">PCC 7102</strain>
    </source>
</reference>
<evidence type="ECO:0008006" key="7">
    <source>
        <dbReference type="Google" id="ProtNLM"/>
    </source>
</evidence>
<keyword evidence="2" id="KW-0042">Antenna complex</keyword>
<protein>
    <recommendedName>
        <fullName evidence="7">Leucine rich repeat variant</fullName>
    </recommendedName>
</protein>